<accession>A0A085ZC01</accession>
<evidence type="ECO:0000313" key="3">
    <source>
        <dbReference type="Proteomes" id="UP000028703"/>
    </source>
</evidence>
<feature type="transmembrane region" description="Helical" evidence="1">
    <location>
        <begin position="107"/>
        <end position="130"/>
    </location>
</feature>
<keyword evidence="3" id="KW-1185">Reference proteome</keyword>
<feature type="transmembrane region" description="Helical" evidence="1">
    <location>
        <begin position="53"/>
        <end position="72"/>
    </location>
</feature>
<dbReference type="AlphaFoldDB" id="A0A085ZC01"/>
<proteinExistence type="predicted"/>
<feature type="transmembrane region" description="Helical" evidence="1">
    <location>
        <begin position="12"/>
        <end position="33"/>
    </location>
</feature>
<comment type="caution">
    <text evidence="2">The sequence shown here is derived from an EMBL/GenBank/DDBJ whole genome shotgun (WGS) entry which is preliminary data.</text>
</comment>
<dbReference type="RefSeq" id="WP_034706329.1">
    <property type="nucleotide sequence ID" value="NZ_JPRO01000014.1"/>
</dbReference>
<reference evidence="2 3" key="1">
    <citation type="submission" date="2014-07" db="EMBL/GenBank/DDBJ databases">
        <title>Genome of Chryseobacterium luteum DSM 18605.</title>
        <authorList>
            <person name="Stropko S.J."/>
            <person name="Pipes S.E."/>
            <person name="Newman J.D."/>
        </authorList>
    </citation>
    <scope>NUCLEOTIDE SEQUENCE [LARGE SCALE GENOMIC DNA]</scope>
    <source>
        <strain evidence="2 3">DSM 18605</strain>
    </source>
</reference>
<dbReference type="EMBL" id="JPRO01000014">
    <property type="protein sequence ID" value="KFF01965.1"/>
    <property type="molecule type" value="Genomic_DNA"/>
</dbReference>
<organism evidence="2 3">
    <name type="scientific">Chryseobacterium luteum</name>
    <dbReference type="NCBI Taxonomy" id="421531"/>
    <lineage>
        <taxon>Bacteria</taxon>
        <taxon>Pseudomonadati</taxon>
        <taxon>Bacteroidota</taxon>
        <taxon>Flavobacteriia</taxon>
        <taxon>Flavobacteriales</taxon>
        <taxon>Weeksellaceae</taxon>
        <taxon>Chryseobacterium group</taxon>
        <taxon>Chryseobacterium</taxon>
    </lineage>
</organism>
<gene>
    <name evidence="2" type="ORF">IX38_15840</name>
</gene>
<keyword evidence="1" id="KW-1133">Transmembrane helix</keyword>
<dbReference type="eggNOG" id="ENOG50311KM">
    <property type="taxonomic scope" value="Bacteria"/>
</dbReference>
<keyword evidence="1" id="KW-0812">Transmembrane</keyword>
<keyword evidence="1" id="KW-0472">Membrane</keyword>
<evidence type="ECO:0000256" key="1">
    <source>
        <dbReference type="SAM" id="Phobius"/>
    </source>
</evidence>
<dbReference type="SUPFAM" id="SSF103473">
    <property type="entry name" value="MFS general substrate transporter"/>
    <property type="match status" value="1"/>
</dbReference>
<dbReference type="Proteomes" id="UP000028703">
    <property type="component" value="Unassembled WGS sequence"/>
</dbReference>
<dbReference type="InterPro" id="IPR036259">
    <property type="entry name" value="MFS_trans_sf"/>
</dbReference>
<protein>
    <submittedName>
        <fullName evidence="2">Uncharacterized protein</fullName>
    </submittedName>
</protein>
<sequence length="147" mass="17421">MLHDERILKNKFAYFFTIVFILGWIIYYGVFVINVLLKGYRLVEKYIQFRIPIYFLNFIAFTLLIVTFVHVFKESKKMFIYLNITGASIIILASMSFYINYDEKWGAYIYSFLFGLTLFLIGPILLINYLRHSPAKSEIDNIGKHND</sequence>
<evidence type="ECO:0000313" key="2">
    <source>
        <dbReference type="EMBL" id="KFF01965.1"/>
    </source>
</evidence>
<dbReference type="STRING" id="421531.IX38_15840"/>
<dbReference type="OrthoDB" id="1254914at2"/>
<feature type="transmembrane region" description="Helical" evidence="1">
    <location>
        <begin position="79"/>
        <end position="101"/>
    </location>
</feature>
<name>A0A085ZC01_9FLAO</name>